<feature type="compositionally biased region" description="Basic and acidic residues" evidence="1">
    <location>
        <begin position="50"/>
        <end position="62"/>
    </location>
</feature>
<evidence type="ECO:0000313" key="4">
    <source>
        <dbReference type="WBParaSite" id="Gr19_v10_g12500.t1"/>
    </source>
</evidence>
<evidence type="ECO:0000256" key="2">
    <source>
        <dbReference type="SAM" id="Phobius"/>
    </source>
</evidence>
<feature type="region of interest" description="Disordered" evidence="1">
    <location>
        <begin position="40"/>
        <end position="78"/>
    </location>
</feature>
<evidence type="ECO:0000313" key="3">
    <source>
        <dbReference type="Proteomes" id="UP000887572"/>
    </source>
</evidence>
<protein>
    <submittedName>
        <fullName evidence="4">Secreted protein</fullName>
    </submittedName>
</protein>
<keyword evidence="2" id="KW-0812">Transmembrane</keyword>
<keyword evidence="2" id="KW-1133">Transmembrane helix</keyword>
<reference evidence="4" key="1">
    <citation type="submission" date="2022-11" db="UniProtKB">
        <authorList>
            <consortium name="WormBaseParasite"/>
        </authorList>
    </citation>
    <scope>IDENTIFICATION</scope>
</reference>
<dbReference type="AlphaFoldDB" id="A0A914GYH2"/>
<dbReference type="WBParaSite" id="Gr19_v10_g12500.t1">
    <property type="protein sequence ID" value="Gr19_v10_g12500.t1"/>
    <property type="gene ID" value="Gr19_v10_g12500"/>
</dbReference>
<organism evidence="3 4">
    <name type="scientific">Globodera rostochiensis</name>
    <name type="common">Golden nematode worm</name>
    <name type="synonym">Heterodera rostochiensis</name>
    <dbReference type="NCBI Taxonomy" id="31243"/>
    <lineage>
        <taxon>Eukaryota</taxon>
        <taxon>Metazoa</taxon>
        <taxon>Ecdysozoa</taxon>
        <taxon>Nematoda</taxon>
        <taxon>Chromadorea</taxon>
        <taxon>Rhabditida</taxon>
        <taxon>Tylenchina</taxon>
        <taxon>Tylenchomorpha</taxon>
        <taxon>Tylenchoidea</taxon>
        <taxon>Heteroderidae</taxon>
        <taxon>Heteroderinae</taxon>
        <taxon>Globodera</taxon>
    </lineage>
</organism>
<keyword evidence="2" id="KW-0472">Membrane</keyword>
<evidence type="ECO:0000256" key="1">
    <source>
        <dbReference type="SAM" id="MobiDB-lite"/>
    </source>
</evidence>
<keyword evidence="3" id="KW-1185">Reference proteome</keyword>
<feature type="transmembrane region" description="Helical" evidence="2">
    <location>
        <begin position="18"/>
        <end position="36"/>
    </location>
</feature>
<name>A0A914GYH2_GLORO</name>
<accession>A0A914GYH2</accession>
<sequence>MCEPPKSGTLHPRKCHCFFLVFFFSSPAVLRNILLWPKAKRRRGRGQRGGGEDKRLVVDGRDRRTKGNQSPTPPVLCSSGAAVLAPTAAA</sequence>
<dbReference type="Proteomes" id="UP000887572">
    <property type="component" value="Unplaced"/>
</dbReference>
<proteinExistence type="predicted"/>